<feature type="region of interest" description="Disordered" evidence="1">
    <location>
        <begin position="35"/>
        <end position="146"/>
    </location>
</feature>
<dbReference type="AlphaFoldDB" id="A0A0L9U104"/>
<dbReference type="Proteomes" id="UP000053144">
    <property type="component" value="Chromosome 2"/>
</dbReference>
<protein>
    <submittedName>
        <fullName evidence="2">Uncharacterized protein</fullName>
    </submittedName>
</protein>
<proteinExistence type="predicted"/>
<accession>A0A0L9U104</accession>
<evidence type="ECO:0000313" key="3">
    <source>
        <dbReference type="Proteomes" id="UP000053144"/>
    </source>
</evidence>
<gene>
    <name evidence="2" type="ORF">LR48_Vigan02g260000</name>
</gene>
<name>A0A0L9U104_PHAAN</name>
<dbReference type="Gramene" id="KOM36450">
    <property type="protein sequence ID" value="KOM36450"/>
    <property type="gene ID" value="LR48_Vigan02g260000"/>
</dbReference>
<sequence>MVTTRNIEEQTTRDLIRELQAQIEAQAQTIQAQAYAQQEMRRRHEEEMRALRVEREPAEQSASNRENANEASHIHVNPKVEVTGSCKSPPRGKSLSSKLRTKTERAKAGGHVTLGHRQGAAPGSFGWKGYMDESNIHRNERDLETV</sequence>
<feature type="compositionally biased region" description="Basic and acidic residues" evidence="1">
    <location>
        <begin position="39"/>
        <end position="58"/>
    </location>
</feature>
<dbReference type="EMBL" id="CM003372">
    <property type="protein sequence ID" value="KOM36450.1"/>
    <property type="molecule type" value="Genomic_DNA"/>
</dbReference>
<reference evidence="3" key="1">
    <citation type="journal article" date="2015" name="Proc. Natl. Acad. Sci. U.S.A.">
        <title>Genome sequencing of adzuki bean (Vigna angularis) provides insight into high starch and low fat accumulation and domestication.</title>
        <authorList>
            <person name="Yang K."/>
            <person name="Tian Z."/>
            <person name="Chen C."/>
            <person name="Luo L."/>
            <person name="Zhao B."/>
            <person name="Wang Z."/>
            <person name="Yu L."/>
            <person name="Li Y."/>
            <person name="Sun Y."/>
            <person name="Li W."/>
            <person name="Chen Y."/>
            <person name="Li Y."/>
            <person name="Zhang Y."/>
            <person name="Ai D."/>
            <person name="Zhao J."/>
            <person name="Shang C."/>
            <person name="Ma Y."/>
            <person name="Wu B."/>
            <person name="Wang M."/>
            <person name="Gao L."/>
            <person name="Sun D."/>
            <person name="Zhang P."/>
            <person name="Guo F."/>
            <person name="Wang W."/>
            <person name="Li Y."/>
            <person name="Wang J."/>
            <person name="Varshney R.K."/>
            <person name="Wang J."/>
            <person name="Ling H.Q."/>
            <person name="Wan P."/>
        </authorList>
    </citation>
    <scope>NUCLEOTIDE SEQUENCE</scope>
    <source>
        <strain evidence="3">cv. Jingnong 6</strain>
    </source>
</reference>
<evidence type="ECO:0000313" key="2">
    <source>
        <dbReference type="EMBL" id="KOM36450.1"/>
    </source>
</evidence>
<evidence type="ECO:0000256" key="1">
    <source>
        <dbReference type="SAM" id="MobiDB-lite"/>
    </source>
</evidence>
<organism evidence="2 3">
    <name type="scientific">Phaseolus angularis</name>
    <name type="common">Azuki bean</name>
    <name type="synonym">Vigna angularis</name>
    <dbReference type="NCBI Taxonomy" id="3914"/>
    <lineage>
        <taxon>Eukaryota</taxon>
        <taxon>Viridiplantae</taxon>
        <taxon>Streptophyta</taxon>
        <taxon>Embryophyta</taxon>
        <taxon>Tracheophyta</taxon>
        <taxon>Spermatophyta</taxon>
        <taxon>Magnoliopsida</taxon>
        <taxon>eudicotyledons</taxon>
        <taxon>Gunneridae</taxon>
        <taxon>Pentapetalae</taxon>
        <taxon>rosids</taxon>
        <taxon>fabids</taxon>
        <taxon>Fabales</taxon>
        <taxon>Fabaceae</taxon>
        <taxon>Papilionoideae</taxon>
        <taxon>50 kb inversion clade</taxon>
        <taxon>NPAAA clade</taxon>
        <taxon>indigoferoid/millettioid clade</taxon>
        <taxon>Phaseoleae</taxon>
        <taxon>Vigna</taxon>
    </lineage>
</organism>
<feature type="compositionally biased region" description="Basic and acidic residues" evidence="1">
    <location>
        <begin position="130"/>
        <end position="146"/>
    </location>
</feature>
<feature type="compositionally biased region" description="Polar residues" evidence="1">
    <location>
        <begin position="60"/>
        <end position="70"/>
    </location>
</feature>